<comment type="caution">
    <text evidence="8">The sequence shown here is derived from an EMBL/GenBank/DDBJ whole genome shotgun (WGS) entry which is preliminary data.</text>
</comment>
<dbReference type="InterPro" id="IPR050596">
    <property type="entry name" value="AspAT/PAT-like"/>
</dbReference>
<keyword evidence="9" id="KW-1185">Reference proteome</keyword>
<dbReference type="EMBL" id="JXJQ01000010">
    <property type="protein sequence ID" value="KJY60755.1"/>
    <property type="molecule type" value="Genomic_DNA"/>
</dbReference>
<reference evidence="8 9" key="1">
    <citation type="submission" date="2015-01" db="EMBL/GenBank/DDBJ databases">
        <title>Comparative genomics of the lactic acid bacteria isolated from the honey bee gut.</title>
        <authorList>
            <person name="Ellegaard K.M."/>
            <person name="Tamarit D."/>
            <person name="Javelind E."/>
            <person name="Olofsson T."/>
            <person name="Andersson S.G."/>
            <person name="Vasquez A."/>
        </authorList>
    </citation>
    <scope>NUCLEOTIDE SEQUENCE [LARGE SCALE GENOMIC DNA]</scope>
    <source>
        <strain evidence="8 9">Bin4</strain>
    </source>
</reference>
<dbReference type="EC" id="2.6.1.-" evidence="6"/>
<evidence type="ECO:0000259" key="7">
    <source>
        <dbReference type="Pfam" id="PF00155"/>
    </source>
</evidence>
<evidence type="ECO:0000256" key="6">
    <source>
        <dbReference type="RuleBase" id="RU000481"/>
    </source>
</evidence>
<organism evidence="8 9">
    <name type="scientific">Bombilactobacillus mellifer</name>
    <dbReference type="NCBI Taxonomy" id="1218492"/>
    <lineage>
        <taxon>Bacteria</taxon>
        <taxon>Bacillati</taxon>
        <taxon>Bacillota</taxon>
        <taxon>Bacilli</taxon>
        <taxon>Lactobacillales</taxon>
        <taxon>Lactobacillaceae</taxon>
        <taxon>Bombilactobacillus</taxon>
    </lineage>
</organism>
<dbReference type="OrthoDB" id="9802328at2"/>
<dbReference type="RefSeq" id="WP_046317566.1">
    <property type="nucleotide sequence ID" value="NZ_JAMBJK010000002.1"/>
</dbReference>
<dbReference type="InterPro" id="IPR004838">
    <property type="entry name" value="NHTrfase_class1_PyrdxlP-BS"/>
</dbReference>
<evidence type="ECO:0000256" key="3">
    <source>
        <dbReference type="ARBA" id="ARBA00022576"/>
    </source>
</evidence>
<dbReference type="GO" id="GO:0006520">
    <property type="term" value="P:amino acid metabolic process"/>
    <property type="evidence" value="ECO:0007669"/>
    <property type="project" value="InterPro"/>
</dbReference>
<accession>A0A0F4LQ71</accession>
<evidence type="ECO:0000313" key="9">
    <source>
        <dbReference type="Proteomes" id="UP000033558"/>
    </source>
</evidence>
<keyword evidence="5" id="KW-0663">Pyridoxal phosphate</keyword>
<dbReference type="InterPro" id="IPR015422">
    <property type="entry name" value="PyrdxlP-dep_Trfase_small"/>
</dbReference>
<name>A0A0F4LQ71_9LACO</name>
<dbReference type="InterPro" id="IPR004839">
    <property type="entry name" value="Aminotransferase_I/II_large"/>
</dbReference>
<evidence type="ECO:0000256" key="5">
    <source>
        <dbReference type="ARBA" id="ARBA00022898"/>
    </source>
</evidence>
<feature type="domain" description="Aminotransferase class I/classII large" evidence="7">
    <location>
        <begin position="33"/>
        <end position="379"/>
    </location>
</feature>
<keyword evidence="4 6" id="KW-0808">Transferase</keyword>
<dbReference type="GO" id="GO:0008483">
    <property type="term" value="F:transaminase activity"/>
    <property type="evidence" value="ECO:0007669"/>
    <property type="project" value="UniProtKB-KW"/>
</dbReference>
<dbReference type="Gene3D" id="3.40.640.10">
    <property type="entry name" value="Type I PLP-dependent aspartate aminotransferase-like (Major domain)"/>
    <property type="match status" value="1"/>
</dbReference>
<dbReference type="SUPFAM" id="SSF53383">
    <property type="entry name" value="PLP-dependent transferases"/>
    <property type="match status" value="1"/>
</dbReference>
<evidence type="ECO:0000313" key="8">
    <source>
        <dbReference type="EMBL" id="KJY60755.1"/>
    </source>
</evidence>
<proteinExistence type="inferred from homology"/>
<keyword evidence="3 6" id="KW-0032">Aminotransferase</keyword>
<dbReference type="GO" id="GO:0030170">
    <property type="term" value="F:pyridoxal phosphate binding"/>
    <property type="evidence" value="ECO:0007669"/>
    <property type="project" value="InterPro"/>
</dbReference>
<evidence type="ECO:0000256" key="1">
    <source>
        <dbReference type="ARBA" id="ARBA00001933"/>
    </source>
</evidence>
<dbReference type="STRING" id="1218492.JG30_14450"/>
<dbReference type="AlphaFoldDB" id="A0A0F4LQ71"/>
<dbReference type="FunFam" id="3.40.640.10:FF:000033">
    <property type="entry name" value="Aspartate aminotransferase"/>
    <property type="match status" value="1"/>
</dbReference>
<dbReference type="PANTHER" id="PTHR46383:SF4">
    <property type="entry name" value="AMINOTRANSFERASE"/>
    <property type="match status" value="1"/>
</dbReference>
<dbReference type="PATRIC" id="fig|1218492.5.peg.1498"/>
<dbReference type="Gene3D" id="3.90.1150.10">
    <property type="entry name" value="Aspartate Aminotransferase, domain 1"/>
    <property type="match status" value="1"/>
</dbReference>
<dbReference type="HOGENOM" id="CLU_017584_4_3_9"/>
<dbReference type="Proteomes" id="UP000033558">
    <property type="component" value="Unassembled WGS sequence"/>
</dbReference>
<dbReference type="PANTHER" id="PTHR46383">
    <property type="entry name" value="ASPARTATE AMINOTRANSFERASE"/>
    <property type="match status" value="1"/>
</dbReference>
<dbReference type="InterPro" id="IPR015421">
    <property type="entry name" value="PyrdxlP-dep_Trfase_major"/>
</dbReference>
<gene>
    <name evidence="8" type="ORF">JG30_14450</name>
</gene>
<dbReference type="Pfam" id="PF00155">
    <property type="entry name" value="Aminotran_1_2"/>
    <property type="match status" value="1"/>
</dbReference>
<dbReference type="CDD" id="cd00609">
    <property type="entry name" value="AAT_like"/>
    <property type="match status" value="1"/>
</dbReference>
<sequence length="393" mass="42907">MDLTQQMNRNLKHVSASPILSFSDLANSIPGSVKFTLGEPDFNTPEHIKQAAVASIQANHSHYAPSNGTPGLKSAISQFLANKYDQHYDPDQIIVTCGATEAIYTTVTSVLNPGDKVIVPTPTFPMYMATVAVAGGEVVPVNTAANNFKLSPDLLQSALQQAGDRVKLLILNYPGNPTGVTYTQAELDALADVLRDRPIFVMCDEIYSELVYNDPQKHPSLAHSLPEQTIVINGVSKSHAMTGWRIGFMCACPAIIQELGKIHQFTITSAATMTQDAAEAALKDGPDDALPMRAEYQERRDFIIQQLADMDFQCAQPDGAFYVFAKIPADLNQNDDEFAHDLLKANKVALIPGSYFGPGGAGYLRLSYATSMAEIEHGMQLMHEYVQNQRNQN</sequence>
<dbReference type="PROSITE" id="PS00105">
    <property type="entry name" value="AA_TRANSFER_CLASS_1"/>
    <property type="match status" value="1"/>
</dbReference>
<protein>
    <recommendedName>
        <fullName evidence="6">Aminotransferase</fullName>
        <ecNumber evidence="6">2.6.1.-</ecNumber>
    </recommendedName>
</protein>
<evidence type="ECO:0000256" key="4">
    <source>
        <dbReference type="ARBA" id="ARBA00022679"/>
    </source>
</evidence>
<comment type="similarity">
    <text evidence="2 6">Belongs to the class-I pyridoxal-phosphate-dependent aminotransferase family.</text>
</comment>
<dbReference type="InterPro" id="IPR015424">
    <property type="entry name" value="PyrdxlP-dep_Trfase"/>
</dbReference>
<evidence type="ECO:0000256" key="2">
    <source>
        <dbReference type="ARBA" id="ARBA00007441"/>
    </source>
</evidence>
<comment type="cofactor">
    <cofactor evidence="1 6">
        <name>pyridoxal 5'-phosphate</name>
        <dbReference type="ChEBI" id="CHEBI:597326"/>
    </cofactor>
</comment>